<accession>A0A183MAQ4</accession>
<evidence type="ECO:0000313" key="2">
    <source>
        <dbReference type="Proteomes" id="UP000277204"/>
    </source>
</evidence>
<sequence length="135" mass="15215">MGHIHSLYKHTVRFAPRRTEPCNLYPINPCVLHDHLILSAVSDCNVHIPKRLYTSRGSLHDILVDTGNVEFTVSFKNLKSLDPDVVVRPTEVSILGITGHKMPIRGCREFLIRYDNTSNIPWEVLVSETGLSILG</sequence>
<organism evidence="1 2">
    <name type="scientific">Schistosoma margrebowiei</name>
    <dbReference type="NCBI Taxonomy" id="48269"/>
    <lineage>
        <taxon>Eukaryota</taxon>
        <taxon>Metazoa</taxon>
        <taxon>Spiralia</taxon>
        <taxon>Lophotrochozoa</taxon>
        <taxon>Platyhelminthes</taxon>
        <taxon>Trematoda</taxon>
        <taxon>Digenea</taxon>
        <taxon>Strigeidida</taxon>
        <taxon>Schistosomatoidea</taxon>
        <taxon>Schistosomatidae</taxon>
        <taxon>Schistosoma</taxon>
    </lineage>
</organism>
<protein>
    <submittedName>
        <fullName evidence="1">Uncharacterized protein</fullName>
    </submittedName>
</protein>
<name>A0A183MAQ4_9TREM</name>
<proteinExistence type="predicted"/>
<reference evidence="1 2" key="1">
    <citation type="submission" date="2018-11" db="EMBL/GenBank/DDBJ databases">
        <authorList>
            <consortium name="Pathogen Informatics"/>
        </authorList>
    </citation>
    <scope>NUCLEOTIDE SEQUENCE [LARGE SCALE GENOMIC DNA]</scope>
    <source>
        <strain evidence="1 2">Zambia</strain>
    </source>
</reference>
<dbReference type="EMBL" id="UZAI01009166">
    <property type="protein sequence ID" value="VDP04055.1"/>
    <property type="molecule type" value="Genomic_DNA"/>
</dbReference>
<keyword evidence="2" id="KW-1185">Reference proteome</keyword>
<gene>
    <name evidence="1" type="ORF">SMRZ_LOCUS13129</name>
</gene>
<evidence type="ECO:0000313" key="1">
    <source>
        <dbReference type="EMBL" id="VDP04055.1"/>
    </source>
</evidence>
<dbReference type="Proteomes" id="UP000277204">
    <property type="component" value="Unassembled WGS sequence"/>
</dbReference>
<dbReference type="AlphaFoldDB" id="A0A183MAQ4"/>